<dbReference type="EMBL" id="NMPZ01000005">
    <property type="protein sequence ID" value="OXL44721.1"/>
    <property type="molecule type" value="Genomic_DNA"/>
</dbReference>
<accession>A0AA91TLH0</accession>
<reference evidence="1 2" key="1">
    <citation type="submission" date="2017-07" db="EMBL/GenBank/DDBJ databases">
        <title>Draft genome sequence of Prevotella copri isolated from the gut of healthy adult Indian.</title>
        <authorList>
            <person name="Das B."/>
            <person name="Bag S."/>
            <person name="Ghosh T.S."/>
        </authorList>
    </citation>
    <scope>NUCLEOTIDE SEQUENCE [LARGE SCALE GENOMIC DNA]</scope>
    <source>
        <strain evidence="1 2">Indica</strain>
    </source>
</reference>
<organism evidence="1 2">
    <name type="scientific">Segatella copri</name>
    <dbReference type="NCBI Taxonomy" id="165179"/>
    <lineage>
        <taxon>Bacteria</taxon>
        <taxon>Pseudomonadati</taxon>
        <taxon>Bacteroidota</taxon>
        <taxon>Bacteroidia</taxon>
        <taxon>Bacteroidales</taxon>
        <taxon>Prevotellaceae</taxon>
        <taxon>Segatella</taxon>
    </lineage>
</organism>
<protein>
    <submittedName>
        <fullName evidence="1">Uncharacterized protein</fullName>
    </submittedName>
</protein>
<gene>
    <name evidence="1" type="ORF">CFT61_04660</name>
</gene>
<comment type="caution">
    <text evidence="1">The sequence shown here is derived from an EMBL/GenBank/DDBJ whole genome shotgun (WGS) entry which is preliminary data.</text>
</comment>
<evidence type="ECO:0000313" key="2">
    <source>
        <dbReference type="Proteomes" id="UP000215155"/>
    </source>
</evidence>
<dbReference type="AlphaFoldDB" id="A0AA91TLH0"/>
<name>A0AA91TLH0_9BACT</name>
<sequence length="75" mass="8389">MEHGDGNPNHEGWSQIRSALQLAKHTVVHGILQGCQMAVVMNMMGTIGTIEISMSSLRFTMMVKRNGQQHRQVNQ</sequence>
<evidence type="ECO:0000313" key="1">
    <source>
        <dbReference type="EMBL" id="OXL44721.1"/>
    </source>
</evidence>
<dbReference type="Proteomes" id="UP000215155">
    <property type="component" value="Unassembled WGS sequence"/>
</dbReference>
<proteinExistence type="predicted"/>